<sequence>MIASDLLDVRVLDAGGTPVGWVVDLRFVLDGPPDGRLAGARLHGLVVSPRTRSSFLGYERSRVRHPWPIAPLVRRRHRGTFLAHWEDVARVPDRDDGTDPEREPVVVLQVGYTRYTAGL</sequence>
<accession>A0ABS3IAD0</accession>
<reference evidence="1 2" key="1">
    <citation type="submission" date="2021-03" db="EMBL/GenBank/DDBJ databases">
        <authorList>
            <person name="Xin L."/>
        </authorList>
    </citation>
    <scope>NUCLEOTIDE SEQUENCE [LARGE SCALE GENOMIC DNA]</scope>
    <source>
        <strain evidence="1 2">XHU 5031</strain>
    </source>
</reference>
<dbReference type="RefSeq" id="WP_207274960.1">
    <property type="nucleotide sequence ID" value="NZ_JAFMPK010000032.1"/>
</dbReference>
<keyword evidence="2" id="KW-1185">Reference proteome</keyword>
<evidence type="ECO:0000313" key="1">
    <source>
        <dbReference type="EMBL" id="MBO0609002.1"/>
    </source>
</evidence>
<dbReference type="EMBL" id="JAFMPK010000032">
    <property type="protein sequence ID" value="MBO0609002.1"/>
    <property type="molecule type" value="Genomic_DNA"/>
</dbReference>
<proteinExistence type="predicted"/>
<dbReference type="Proteomes" id="UP000664617">
    <property type="component" value="Unassembled WGS sequence"/>
</dbReference>
<organism evidence="1 2">
    <name type="scientific">Myceligenerans salitolerans</name>
    <dbReference type="NCBI Taxonomy" id="1230528"/>
    <lineage>
        <taxon>Bacteria</taxon>
        <taxon>Bacillati</taxon>
        <taxon>Actinomycetota</taxon>
        <taxon>Actinomycetes</taxon>
        <taxon>Micrococcales</taxon>
        <taxon>Promicromonosporaceae</taxon>
        <taxon>Myceligenerans</taxon>
    </lineage>
</organism>
<comment type="caution">
    <text evidence="1">The sequence shown here is derived from an EMBL/GenBank/DDBJ whole genome shotgun (WGS) entry which is preliminary data.</text>
</comment>
<reference evidence="2" key="2">
    <citation type="submission" date="2023-07" db="EMBL/GenBank/DDBJ databases">
        <title>Myceligenerans salitolerans sp. nov., a halotolerant actinomycete isolated from a salt lake in Xinjiang, China.</title>
        <authorList>
            <person name="Guan T."/>
        </authorList>
    </citation>
    <scope>NUCLEOTIDE SEQUENCE [LARGE SCALE GENOMIC DNA]</scope>
    <source>
        <strain evidence="2">XHU 5031</strain>
    </source>
</reference>
<name>A0ABS3IAD0_9MICO</name>
<protein>
    <submittedName>
        <fullName evidence="1">PRC-barrel domain containing protein</fullName>
    </submittedName>
</protein>
<evidence type="ECO:0000313" key="2">
    <source>
        <dbReference type="Proteomes" id="UP000664617"/>
    </source>
</evidence>
<gene>
    <name evidence="1" type="ORF">J0911_08150</name>
</gene>